<evidence type="ECO:0000256" key="1">
    <source>
        <dbReference type="SAM" id="MobiDB-lite"/>
    </source>
</evidence>
<feature type="region of interest" description="Disordered" evidence="1">
    <location>
        <begin position="155"/>
        <end position="251"/>
    </location>
</feature>
<dbReference type="EMBL" id="QPFP01000063">
    <property type="protein sequence ID" value="TEB24729.1"/>
    <property type="molecule type" value="Genomic_DNA"/>
</dbReference>
<feature type="compositionally biased region" description="Polar residues" evidence="1">
    <location>
        <begin position="266"/>
        <end position="276"/>
    </location>
</feature>
<reference evidence="2 3" key="1">
    <citation type="journal article" date="2019" name="Nat. Ecol. Evol.">
        <title>Megaphylogeny resolves global patterns of mushroom evolution.</title>
        <authorList>
            <person name="Varga T."/>
            <person name="Krizsan K."/>
            <person name="Foldi C."/>
            <person name="Dima B."/>
            <person name="Sanchez-Garcia M."/>
            <person name="Sanchez-Ramirez S."/>
            <person name="Szollosi G.J."/>
            <person name="Szarkandi J.G."/>
            <person name="Papp V."/>
            <person name="Albert L."/>
            <person name="Andreopoulos W."/>
            <person name="Angelini C."/>
            <person name="Antonin V."/>
            <person name="Barry K.W."/>
            <person name="Bougher N.L."/>
            <person name="Buchanan P."/>
            <person name="Buyck B."/>
            <person name="Bense V."/>
            <person name="Catcheside P."/>
            <person name="Chovatia M."/>
            <person name="Cooper J."/>
            <person name="Damon W."/>
            <person name="Desjardin D."/>
            <person name="Finy P."/>
            <person name="Geml J."/>
            <person name="Haridas S."/>
            <person name="Hughes K."/>
            <person name="Justo A."/>
            <person name="Karasinski D."/>
            <person name="Kautmanova I."/>
            <person name="Kiss B."/>
            <person name="Kocsube S."/>
            <person name="Kotiranta H."/>
            <person name="LaButti K.M."/>
            <person name="Lechner B.E."/>
            <person name="Liimatainen K."/>
            <person name="Lipzen A."/>
            <person name="Lukacs Z."/>
            <person name="Mihaltcheva S."/>
            <person name="Morgado L.N."/>
            <person name="Niskanen T."/>
            <person name="Noordeloos M.E."/>
            <person name="Ohm R.A."/>
            <person name="Ortiz-Santana B."/>
            <person name="Ovrebo C."/>
            <person name="Racz N."/>
            <person name="Riley R."/>
            <person name="Savchenko A."/>
            <person name="Shiryaev A."/>
            <person name="Soop K."/>
            <person name="Spirin V."/>
            <person name="Szebenyi C."/>
            <person name="Tomsovsky M."/>
            <person name="Tulloss R.E."/>
            <person name="Uehling J."/>
            <person name="Grigoriev I.V."/>
            <person name="Vagvolgyi C."/>
            <person name="Papp T."/>
            <person name="Martin F.M."/>
            <person name="Miettinen O."/>
            <person name="Hibbett D.S."/>
            <person name="Nagy L.G."/>
        </authorList>
    </citation>
    <scope>NUCLEOTIDE SEQUENCE [LARGE SCALE GENOMIC DNA]</scope>
    <source>
        <strain evidence="2 3">FP101781</strain>
    </source>
</reference>
<feature type="compositionally biased region" description="Low complexity" evidence="1">
    <location>
        <begin position="208"/>
        <end position="222"/>
    </location>
</feature>
<organism evidence="2 3">
    <name type="scientific">Coprinellus micaceus</name>
    <name type="common">Glistening ink-cap mushroom</name>
    <name type="synonym">Coprinus micaceus</name>
    <dbReference type="NCBI Taxonomy" id="71717"/>
    <lineage>
        <taxon>Eukaryota</taxon>
        <taxon>Fungi</taxon>
        <taxon>Dikarya</taxon>
        <taxon>Basidiomycota</taxon>
        <taxon>Agaricomycotina</taxon>
        <taxon>Agaricomycetes</taxon>
        <taxon>Agaricomycetidae</taxon>
        <taxon>Agaricales</taxon>
        <taxon>Agaricineae</taxon>
        <taxon>Psathyrellaceae</taxon>
        <taxon>Coprinellus</taxon>
    </lineage>
</organism>
<keyword evidence="3" id="KW-1185">Reference proteome</keyword>
<protein>
    <submittedName>
        <fullName evidence="2">Uncharacterized protein</fullName>
    </submittedName>
</protein>
<gene>
    <name evidence="2" type="ORF">FA13DRAFT_1714386</name>
</gene>
<feature type="compositionally biased region" description="Polar residues" evidence="1">
    <location>
        <begin position="1"/>
        <end position="12"/>
    </location>
</feature>
<dbReference type="Proteomes" id="UP000298030">
    <property type="component" value="Unassembled WGS sequence"/>
</dbReference>
<feature type="region of interest" description="Disordered" evidence="1">
    <location>
        <begin position="266"/>
        <end position="295"/>
    </location>
</feature>
<evidence type="ECO:0000313" key="3">
    <source>
        <dbReference type="Proteomes" id="UP000298030"/>
    </source>
</evidence>
<accession>A0A4Y7STZ6</accession>
<comment type="caution">
    <text evidence="2">The sequence shown here is derived from an EMBL/GenBank/DDBJ whole genome shotgun (WGS) entry which is preliminary data.</text>
</comment>
<dbReference type="AlphaFoldDB" id="A0A4Y7STZ6"/>
<feature type="region of interest" description="Disordered" evidence="1">
    <location>
        <begin position="1"/>
        <end position="24"/>
    </location>
</feature>
<proteinExistence type="predicted"/>
<name>A0A4Y7STZ6_COPMI</name>
<sequence length="363" mass="39728">MRDSTACSSHVLSSGKARHSNHPYNQQYRTLIRSGRHSPHSRVPGRFRHSIGQEAQLSPISLFHHHGHGHDDFGGYDNSDRFFHVIEAHRGFRCSISPSHDELQGFLSPLSSGHPPPFSPRSEAHNYAAVHLQSGQPISTGTVDHEDQMDVVCPSNNHSERTGEVPSTQARHEVQPAKEAPVEAGCEDEVPPAVSGDSSYSAGPTRHLSPSSPDLRPSPTSTVYATPVFDGISSPHSRQGNGLPSEGGASPLAAKDLIDLASNFDTQESSWDNRPNNCPPDEQNPSIPRPWLDNHPRTHRYFPDQRTLYDRNVLQQAVANMTQAFQNLSQSHAAVNIAIQSLLQNQAATTTAVQCLSQILLDM</sequence>
<evidence type="ECO:0000313" key="2">
    <source>
        <dbReference type="EMBL" id="TEB24729.1"/>
    </source>
</evidence>